<dbReference type="KEGG" id="gfm:Enr17x_57610"/>
<dbReference type="AlphaFoldDB" id="A0A518IKR7"/>
<feature type="compositionally biased region" description="Basic and acidic residues" evidence="1">
    <location>
        <begin position="1"/>
        <end position="10"/>
    </location>
</feature>
<keyword evidence="3" id="KW-1185">Reference proteome</keyword>
<dbReference type="EMBL" id="CP037452">
    <property type="protein sequence ID" value="QDV53680.1"/>
    <property type="molecule type" value="Genomic_DNA"/>
</dbReference>
<dbReference type="Proteomes" id="UP000318313">
    <property type="component" value="Chromosome"/>
</dbReference>
<sequence>MPSNDSRESTPQKSSGIENVYENSDHLKCVPGWQMPENGLYGIDFWSHMWRRPTETIVKWIKKYQIPFIGIEAGNSYIYASDFLSHIGKIQSDEAE</sequence>
<gene>
    <name evidence="2" type="ORF">Enr17x_57610</name>
</gene>
<organism evidence="2 3">
    <name type="scientific">Gimesia fumaroli</name>
    <dbReference type="NCBI Taxonomy" id="2527976"/>
    <lineage>
        <taxon>Bacteria</taxon>
        <taxon>Pseudomonadati</taxon>
        <taxon>Planctomycetota</taxon>
        <taxon>Planctomycetia</taxon>
        <taxon>Planctomycetales</taxon>
        <taxon>Planctomycetaceae</taxon>
        <taxon>Gimesia</taxon>
    </lineage>
</organism>
<evidence type="ECO:0000313" key="2">
    <source>
        <dbReference type="EMBL" id="QDV53680.1"/>
    </source>
</evidence>
<name>A0A518IKR7_9PLAN</name>
<protein>
    <submittedName>
        <fullName evidence="2">Uncharacterized protein</fullName>
    </submittedName>
</protein>
<feature type="region of interest" description="Disordered" evidence="1">
    <location>
        <begin position="1"/>
        <end position="20"/>
    </location>
</feature>
<evidence type="ECO:0000313" key="3">
    <source>
        <dbReference type="Proteomes" id="UP000318313"/>
    </source>
</evidence>
<reference evidence="2 3" key="1">
    <citation type="submission" date="2019-03" db="EMBL/GenBank/DDBJ databases">
        <title>Deep-cultivation of Planctomycetes and their phenomic and genomic characterization uncovers novel biology.</title>
        <authorList>
            <person name="Wiegand S."/>
            <person name="Jogler M."/>
            <person name="Boedeker C."/>
            <person name="Pinto D."/>
            <person name="Vollmers J."/>
            <person name="Rivas-Marin E."/>
            <person name="Kohn T."/>
            <person name="Peeters S.H."/>
            <person name="Heuer A."/>
            <person name="Rast P."/>
            <person name="Oberbeckmann S."/>
            <person name="Bunk B."/>
            <person name="Jeske O."/>
            <person name="Meyerdierks A."/>
            <person name="Storesund J.E."/>
            <person name="Kallscheuer N."/>
            <person name="Luecker S."/>
            <person name="Lage O.M."/>
            <person name="Pohl T."/>
            <person name="Merkel B.J."/>
            <person name="Hornburger P."/>
            <person name="Mueller R.-W."/>
            <person name="Bruemmer F."/>
            <person name="Labrenz M."/>
            <person name="Spormann A.M."/>
            <person name="Op den Camp H."/>
            <person name="Overmann J."/>
            <person name="Amann R."/>
            <person name="Jetten M.S.M."/>
            <person name="Mascher T."/>
            <person name="Medema M.H."/>
            <person name="Devos D.P."/>
            <person name="Kaster A.-K."/>
            <person name="Ovreas L."/>
            <person name="Rohde M."/>
            <person name="Galperin M.Y."/>
            <person name="Jogler C."/>
        </authorList>
    </citation>
    <scope>NUCLEOTIDE SEQUENCE [LARGE SCALE GENOMIC DNA]</scope>
    <source>
        <strain evidence="2 3">Enr17</strain>
    </source>
</reference>
<evidence type="ECO:0000256" key="1">
    <source>
        <dbReference type="SAM" id="MobiDB-lite"/>
    </source>
</evidence>
<accession>A0A518IKR7</accession>
<proteinExistence type="predicted"/>